<evidence type="ECO:0000313" key="3">
    <source>
        <dbReference type="Proteomes" id="UP000315440"/>
    </source>
</evidence>
<evidence type="ECO:0000313" key="2">
    <source>
        <dbReference type="EMBL" id="TWT88568.1"/>
    </source>
</evidence>
<organism evidence="2 3">
    <name type="scientific">Pseudobythopirellula maris</name>
    <dbReference type="NCBI Taxonomy" id="2527991"/>
    <lineage>
        <taxon>Bacteria</taxon>
        <taxon>Pseudomonadati</taxon>
        <taxon>Planctomycetota</taxon>
        <taxon>Planctomycetia</taxon>
        <taxon>Pirellulales</taxon>
        <taxon>Lacipirellulaceae</taxon>
        <taxon>Pseudobythopirellula</taxon>
    </lineage>
</organism>
<dbReference type="Proteomes" id="UP000315440">
    <property type="component" value="Unassembled WGS sequence"/>
</dbReference>
<comment type="caution">
    <text evidence="2">The sequence shown here is derived from an EMBL/GenBank/DDBJ whole genome shotgun (WGS) entry which is preliminary data.</text>
</comment>
<name>A0A5C5ZN37_9BACT</name>
<protein>
    <submittedName>
        <fullName evidence="2">Uncharacterized protein</fullName>
    </submittedName>
</protein>
<dbReference type="EMBL" id="SJPQ01000002">
    <property type="protein sequence ID" value="TWT88568.1"/>
    <property type="molecule type" value="Genomic_DNA"/>
</dbReference>
<reference evidence="2 3" key="1">
    <citation type="submission" date="2019-02" db="EMBL/GenBank/DDBJ databases">
        <title>Deep-cultivation of Planctomycetes and their phenomic and genomic characterization uncovers novel biology.</title>
        <authorList>
            <person name="Wiegand S."/>
            <person name="Jogler M."/>
            <person name="Boedeker C."/>
            <person name="Pinto D."/>
            <person name="Vollmers J."/>
            <person name="Rivas-Marin E."/>
            <person name="Kohn T."/>
            <person name="Peeters S.H."/>
            <person name="Heuer A."/>
            <person name="Rast P."/>
            <person name="Oberbeckmann S."/>
            <person name="Bunk B."/>
            <person name="Jeske O."/>
            <person name="Meyerdierks A."/>
            <person name="Storesund J.E."/>
            <person name="Kallscheuer N."/>
            <person name="Luecker S."/>
            <person name="Lage O.M."/>
            <person name="Pohl T."/>
            <person name="Merkel B.J."/>
            <person name="Hornburger P."/>
            <person name="Mueller R.-W."/>
            <person name="Bruemmer F."/>
            <person name="Labrenz M."/>
            <person name="Spormann A.M."/>
            <person name="Op Den Camp H."/>
            <person name="Overmann J."/>
            <person name="Amann R."/>
            <person name="Jetten M.S.M."/>
            <person name="Mascher T."/>
            <person name="Medema M.H."/>
            <person name="Devos D.P."/>
            <person name="Kaster A.-K."/>
            <person name="Ovreas L."/>
            <person name="Rohde M."/>
            <person name="Galperin M.Y."/>
            <person name="Jogler C."/>
        </authorList>
    </citation>
    <scope>NUCLEOTIDE SEQUENCE [LARGE SCALE GENOMIC DNA]</scope>
    <source>
        <strain evidence="2 3">Mal64</strain>
    </source>
</reference>
<dbReference type="AlphaFoldDB" id="A0A5C5ZN37"/>
<gene>
    <name evidence="2" type="ORF">Mal64_20520</name>
</gene>
<feature type="region of interest" description="Disordered" evidence="1">
    <location>
        <begin position="237"/>
        <end position="256"/>
    </location>
</feature>
<keyword evidence="3" id="KW-1185">Reference proteome</keyword>
<accession>A0A5C5ZN37</accession>
<evidence type="ECO:0000256" key="1">
    <source>
        <dbReference type="SAM" id="MobiDB-lite"/>
    </source>
</evidence>
<feature type="compositionally biased region" description="Basic and acidic residues" evidence="1">
    <location>
        <begin position="247"/>
        <end position="256"/>
    </location>
</feature>
<sequence length="256" mass="28308">MASRLRLSLANLLLLSVAIGAVVFAFVLRENDRRLISSQAAEVKTLRQERLTLSQQLGVLDIADPIKAYVIQVETEETRFNPRRRRYRVYLPELHPEAEYMLYCASGTIASQGFPYWEGSGWPAETFGYSISGSNISPGELTLDVHLVTTEEGDLRLDLVLLGHGSAIGTGLHDMSWLLEQRSYRSYDGGVVGEQKIHDPLGPIPVMRLLKKEHLNDEPATAPGVLVWIDPKAKFGVPGSQGPASAEEVRKLLSTD</sequence>
<proteinExistence type="predicted"/>